<proteinExistence type="predicted"/>
<keyword evidence="2" id="KW-1185">Reference proteome</keyword>
<sequence>MSPMLIQFVFIYIAAIRVRLFYCQSIVCRVKNEDLSLANVWKESLQSGDMLEKLPWNNLHMLNKAAGRTLNILFASDVDFLRRRLNLMNECVDEHKTSDNTSQIETICNSIIEEQYPACHRHNKCLNSLHKVDICRMTQYREDCKQRHTGLDARKLDDFRKLLRLLVMFFKSIYHQDQLITKVMYEKGDTQNNGIRSSTLITVKLHHKKYTFFMELPLSPFDLDEAGTMVALEAWTQCNPESQIFWSEQVFYSAHTHMDIENIAASGCRFSQFFKHNVILIVFLYLS</sequence>
<gene>
    <name evidence="1" type="ORF">ACJMK2_024398</name>
</gene>
<dbReference type="EMBL" id="JBJQND010000019">
    <property type="protein sequence ID" value="KAL3832786.1"/>
    <property type="molecule type" value="Genomic_DNA"/>
</dbReference>
<accession>A0ABD3T872</accession>
<dbReference type="AlphaFoldDB" id="A0ABD3T872"/>
<evidence type="ECO:0000313" key="2">
    <source>
        <dbReference type="Proteomes" id="UP001634394"/>
    </source>
</evidence>
<comment type="caution">
    <text evidence="1">The sequence shown here is derived from an EMBL/GenBank/DDBJ whole genome shotgun (WGS) entry which is preliminary data.</text>
</comment>
<dbReference type="Proteomes" id="UP001634394">
    <property type="component" value="Unassembled WGS sequence"/>
</dbReference>
<reference evidence="1 2" key="1">
    <citation type="submission" date="2024-11" db="EMBL/GenBank/DDBJ databases">
        <title>Chromosome-level genome assembly of the freshwater bivalve Anodonta woodiana.</title>
        <authorList>
            <person name="Chen X."/>
        </authorList>
    </citation>
    <scope>NUCLEOTIDE SEQUENCE [LARGE SCALE GENOMIC DNA]</scope>
    <source>
        <strain evidence="1">MN2024</strain>
        <tissue evidence="1">Gills</tissue>
    </source>
</reference>
<name>A0ABD3T872_SINWO</name>
<organism evidence="1 2">
    <name type="scientific">Sinanodonta woodiana</name>
    <name type="common">Chinese pond mussel</name>
    <name type="synonym">Anodonta woodiana</name>
    <dbReference type="NCBI Taxonomy" id="1069815"/>
    <lineage>
        <taxon>Eukaryota</taxon>
        <taxon>Metazoa</taxon>
        <taxon>Spiralia</taxon>
        <taxon>Lophotrochozoa</taxon>
        <taxon>Mollusca</taxon>
        <taxon>Bivalvia</taxon>
        <taxon>Autobranchia</taxon>
        <taxon>Heteroconchia</taxon>
        <taxon>Palaeoheterodonta</taxon>
        <taxon>Unionida</taxon>
        <taxon>Unionoidea</taxon>
        <taxon>Unionidae</taxon>
        <taxon>Unioninae</taxon>
        <taxon>Sinanodonta</taxon>
    </lineage>
</organism>
<evidence type="ECO:0000313" key="1">
    <source>
        <dbReference type="EMBL" id="KAL3832786.1"/>
    </source>
</evidence>
<protein>
    <submittedName>
        <fullName evidence="1">Uncharacterized protein</fullName>
    </submittedName>
</protein>